<dbReference type="EMBL" id="QKLU01000011">
    <property type="protein sequence ID" value="PYF68953.1"/>
    <property type="molecule type" value="Genomic_DNA"/>
</dbReference>
<proteinExistence type="inferred from homology"/>
<keyword evidence="4" id="KW-1133">Transmembrane helix</keyword>
<dbReference type="RefSeq" id="WP_110834615.1">
    <property type="nucleotide sequence ID" value="NZ_QKLU01000011.1"/>
</dbReference>
<dbReference type="Pfam" id="PF01183">
    <property type="entry name" value="Glyco_hydro_25"/>
    <property type="match status" value="1"/>
</dbReference>
<dbReference type="OrthoDB" id="9798192at2"/>
<keyword evidence="3" id="KW-0326">Glycosidase</keyword>
<keyword evidence="4" id="KW-0812">Transmembrane</keyword>
<keyword evidence="6" id="KW-1185">Reference proteome</keyword>
<evidence type="ECO:0000256" key="1">
    <source>
        <dbReference type="ARBA" id="ARBA00010646"/>
    </source>
</evidence>
<dbReference type="GO" id="GO:0016998">
    <property type="term" value="P:cell wall macromolecule catabolic process"/>
    <property type="evidence" value="ECO:0007669"/>
    <property type="project" value="InterPro"/>
</dbReference>
<gene>
    <name evidence="5" type="ORF">B0O44_111131</name>
</gene>
<dbReference type="GO" id="GO:0016052">
    <property type="term" value="P:carbohydrate catabolic process"/>
    <property type="evidence" value="ECO:0007669"/>
    <property type="project" value="TreeGrafter"/>
</dbReference>
<reference evidence="5 6" key="1">
    <citation type="submission" date="2018-06" db="EMBL/GenBank/DDBJ databases">
        <title>Genomic Encyclopedia of Archaeal and Bacterial Type Strains, Phase II (KMG-II): from individual species to whole genera.</title>
        <authorList>
            <person name="Goeker M."/>
        </authorList>
    </citation>
    <scope>NUCLEOTIDE SEQUENCE [LARGE SCALE GENOMIC DNA]</scope>
    <source>
        <strain evidence="5 6">DSM 27372</strain>
    </source>
</reference>
<dbReference type="AlphaFoldDB" id="A0A318U6M0"/>
<dbReference type="Proteomes" id="UP000248198">
    <property type="component" value="Unassembled WGS sequence"/>
</dbReference>
<dbReference type="PANTHER" id="PTHR34135">
    <property type="entry name" value="LYSOZYME"/>
    <property type="match status" value="1"/>
</dbReference>
<dbReference type="InterPro" id="IPR018077">
    <property type="entry name" value="Glyco_hydro_fam25_subgr"/>
</dbReference>
<evidence type="ECO:0000256" key="2">
    <source>
        <dbReference type="ARBA" id="ARBA00022801"/>
    </source>
</evidence>
<keyword evidence="4" id="KW-0472">Membrane</keyword>
<dbReference type="SMART" id="SM00641">
    <property type="entry name" value="Glyco_25"/>
    <property type="match status" value="1"/>
</dbReference>
<sequence length="296" mass="34499">MPPIPKKTVIPRKKSVPAKKTITRKSPVKKKSPGIALHWKFSIALVLLILLSPLYYAYVLKLFTSSIRWVKDLGQDPNYRTYTSFNIKIPKKYSIHGIDVSYYQGKVDWQKVKTMKEDSVSIKFAIIKATEGILSVDPYFQRNWREAAKTGITCSAYHFFRPQKSGEWQAMFFMQTVQFEKGDLPPVVDVEQLNGVSPEKMRKELKAFIKYVEHRTRVKPIIYSGLTFYLDYLKGYFDDYPLWIAHYHQPKLKVSNQTKWVFWQHSDKARINGINHVVDFNAFNGDSTAFEALKIK</sequence>
<evidence type="ECO:0000256" key="4">
    <source>
        <dbReference type="SAM" id="Phobius"/>
    </source>
</evidence>
<evidence type="ECO:0000313" key="5">
    <source>
        <dbReference type="EMBL" id="PYF68953.1"/>
    </source>
</evidence>
<organism evidence="5 6">
    <name type="scientific">Pedobacter nutrimenti</name>
    <dbReference type="NCBI Taxonomy" id="1241337"/>
    <lineage>
        <taxon>Bacteria</taxon>
        <taxon>Pseudomonadati</taxon>
        <taxon>Bacteroidota</taxon>
        <taxon>Sphingobacteriia</taxon>
        <taxon>Sphingobacteriales</taxon>
        <taxon>Sphingobacteriaceae</taxon>
        <taxon>Pedobacter</taxon>
    </lineage>
</organism>
<dbReference type="SUPFAM" id="SSF51445">
    <property type="entry name" value="(Trans)glycosidases"/>
    <property type="match status" value="1"/>
</dbReference>
<name>A0A318U6M0_9SPHI</name>
<dbReference type="Gene3D" id="3.20.20.80">
    <property type="entry name" value="Glycosidases"/>
    <property type="match status" value="1"/>
</dbReference>
<dbReference type="GO" id="GO:0009253">
    <property type="term" value="P:peptidoglycan catabolic process"/>
    <property type="evidence" value="ECO:0007669"/>
    <property type="project" value="InterPro"/>
</dbReference>
<feature type="transmembrane region" description="Helical" evidence="4">
    <location>
        <begin position="39"/>
        <end position="58"/>
    </location>
</feature>
<dbReference type="InterPro" id="IPR002053">
    <property type="entry name" value="Glyco_hydro_25"/>
</dbReference>
<keyword evidence="2" id="KW-0378">Hydrolase</keyword>
<comment type="caution">
    <text evidence="5">The sequence shown here is derived from an EMBL/GenBank/DDBJ whole genome shotgun (WGS) entry which is preliminary data.</text>
</comment>
<dbReference type="InterPro" id="IPR017853">
    <property type="entry name" value="GH"/>
</dbReference>
<dbReference type="CDD" id="cd06524">
    <property type="entry name" value="GH25_YegX-like"/>
    <property type="match status" value="1"/>
</dbReference>
<accession>A0A318U6M0</accession>
<evidence type="ECO:0000256" key="3">
    <source>
        <dbReference type="ARBA" id="ARBA00023295"/>
    </source>
</evidence>
<evidence type="ECO:0000313" key="6">
    <source>
        <dbReference type="Proteomes" id="UP000248198"/>
    </source>
</evidence>
<dbReference type="PROSITE" id="PS51904">
    <property type="entry name" value="GLYCOSYL_HYDROL_F25_2"/>
    <property type="match status" value="1"/>
</dbReference>
<comment type="similarity">
    <text evidence="1">Belongs to the glycosyl hydrolase 25 family.</text>
</comment>
<dbReference type="GO" id="GO:0003796">
    <property type="term" value="F:lysozyme activity"/>
    <property type="evidence" value="ECO:0007669"/>
    <property type="project" value="InterPro"/>
</dbReference>
<dbReference type="PANTHER" id="PTHR34135:SF2">
    <property type="entry name" value="LYSOZYME"/>
    <property type="match status" value="1"/>
</dbReference>
<protein>
    <submittedName>
        <fullName evidence="5">Lysozyme</fullName>
    </submittedName>
</protein>